<evidence type="ECO:0000313" key="9">
    <source>
        <dbReference type="Proteomes" id="UP000004080"/>
    </source>
</evidence>
<dbReference type="InterPro" id="IPR017583">
    <property type="entry name" value="Tagatose/fructose_Pkinase"/>
</dbReference>
<dbReference type="NCBIfam" id="TIGR03828">
    <property type="entry name" value="pfkB"/>
    <property type="match status" value="1"/>
</dbReference>
<dbReference type="InterPro" id="IPR011611">
    <property type="entry name" value="PfkB_dom"/>
</dbReference>
<reference evidence="8 9" key="1">
    <citation type="journal article" date="2012" name="J. Bacteriol.">
        <title>Genome of Bacillus macauensis ZFHKF-1, a Long-Chain-Forming Bacterium.</title>
        <authorList>
            <person name="Cai L."/>
            <person name="Zhang T."/>
        </authorList>
    </citation>
    <scope>NUCLEOTIDE SEQUENCE [LARGE SCALE GENOMIC DNA]</scope>
    <source>
        <strain evidence="8 9">ZFHKF-1</strain>
    </source>
</reference>
<dbReference type="RefSeq" id="WP_007201002.1">
    <property type="nucleotide sequence ID" value="NZ_AKKV01000020.1"/>
</dbReference>
<dbReference type="Proteomes" id="UP000004080">
    <property type="component" value="Unassembled WGS sequence"/>
</dbReference>
<sequence>MIYTVTLNPSVDYHVETPTLHVGEVNVAQRQHYKAGGKGINVSMALQNLHIKSEAFLLAGGFTGQFIVETLQEKGIVYHAVAVEEPTRINVKLKQKVETELNGRSPYVSEQVLRSLTQQLLDVVAPKDYVVLSGSLPESVAASTYATLLEQLESKGVYVVIDSKGKALEEALPKRPFLIKPNQHEVSEWLGSTISTPQAACNAGREMMKHGAEHVIVSMAGEGAVFVSEEVCVVANAPKGIVQHSIGAGDSVVAGFLAHYSQHGDLVEAFRYGVAAGSASAFSHDLCTKAEVEALVDRVTISPLD</sequence>
<dbReference type="PIRSF" id="PIRSF000535">
    <property type="entry name" value="1PFK/6PFK/LacC"/>
    <property type="match status" value="1"/>
</dbReference>
<name>I8ALL2_9BACL</name>
<dbReference type="GO" id="GO:0044281">
    <property type="term" value="P:small molecule metabolic process"/>
    <property type="evidence" value="ECO:0007669"/>
    <property type="project" value="UniProtKB-ARBA"/>
</dbReference>
<evidence type="ECO:0000256" key="1">
    <source>
        <dbReference type="ARBA" id="ARBA00005380"/>
    </source>
</evidence>
<evidence type="ECO:0000256" key="4">
    <source>
        <dbReference type="ARBA" id="ARBA00022777"/>
    </source>
</evidence>
<evidence type="ECO:0000256" key="5">
    <source>
        <dbReference type="ARBA" id="ARBA00022840"/>
    </source>
</evidence>
<dbReference type="GO" id="GO:0005988">
    <property type="term" value="P:lactose metabolic process"/>
    <property type="evidence" value="ECO:0007669"/>
    <property type="project" value="UniProtKB-KW"/>
</dbReference>
<evidence type="ECO:0000256" key="2">
    <source>
        <dbReference type="ARBA" id="ARBA00022679"/>
    </source>
</evidence>
<dbReference type="UniPathway" id="UPA00704">
    <property type="reaction ID" value="UER00715"/>
</dbReference>
<dbReference type="AlphaFoldDB" id="I8ALL2"/>
<comment type="similarity">
    <text evidence="1">Belongs to the carbohydrate kinase pfkB family.</text>
</comment>
<proteinExistence type="inferred from homology"/>
<protein>
    <recommendedName>
        <fullName evidence="6">Tagatose-6-phosphate kinase</fullName>
        <ecNumber evidence="6">2.7.1.144</ecNumber>
    </recommendedName>
</protein>
<dbReference type="Gene3D" id="3.40.1190.20">
    <property type="match status" value="1"/>
</dbReference>
<dbReference type="Pfam" id="PF00294">
    <property type="entry name" value="PfkB"/>
    <property type="match status" value="1"/>
</dbReference>
<dbReference type="GO" id="GO:0008662">
    <property type="term" value="F:1-phosphofructokinase activity"/>
    <property type="evidence" value="ECO:0007669"/>
    <property type="project" value="InterPro"/>
</dbReference>
<dbReference type="GO" id="GO:2001059">
    <property type="term" value="P:D-tagatose 6-phosphate catabolic process"/>
    <property type="evidence" value="ECO:0007669"/>
    <property type="project" value="UniProtKB-UniPathway"/>
</dbReference>
<gene>
    <name evidence="8" type="ORF">A374_04514</name>
</gene>
<comment type="catalytic activity">
    <reaction evidence="6">
        <text>D-tagatofuranose 6-phosphate + ATP = D-tagatofuranose 1,6-bisphosphate + ADP + H(+)</text>
        <dbReference type="Rhea" id="RHEA:12420"/>
        <dbReference type="ChEBI" id="CHEBI:15378"/>
        <dbReference type="ChEBI" id="CHEBI:30616"/>
        <dbReference type="ChEBI" id="CHEBI:58694"/>
        <dbReference type="ChEBI" id="CHEBI:58695"/>
        <dbReference type="ChEBI" id="CHEBI:456216"/>
        <dbReference type="EC" id="2.7.1.144"/>
    </reaction>
</comment>
<dbReference type="PANTHER" id="PTHR46566:SF1">
    <property type="entry name" value="1-PHOSPHOFRUCTOKINASE"/>
    <property type="match status" value="1"/>
</dbReference>
<dbReference type="GO" id="GO:0016052">
    <property type="term" value="P:carbohydrate catabolic process"/>
    <property type="evidence" value="ECO:0007669"/>
    <property type="project" value="UniProtKB-ARBA"/>
</dbReference>
<keyword evidence="9" id="KW-1185">Reference proteome</keyword>
<dbReference type="PANTHER" id="PTHR46566">
    <property type="entry name" value="1-PHOSPHOFRUCTOKINASE-RELATED"/>
    <property type="match status" value="1"/>
</dbReference>
<evidence type="ECO:0000256" key="6">
    <source>
        <dbReference type="PIRNR" id="PIRNR000535"/>
    </source>
</evidence>
<dbReference type="EMBL" id="AKKV01000020">
    <property type="protein sequence ID" value="EIT86807.1"/>
    <property type="molecule type" value="Genomic_DNA"/>
</dbReference>
<dbReference type="NCBIfam" id="TIGR03168">
    <property type="entry name" value="1-PFK"/>
    <property type="match status" value="1"/>
</dbReference>
<dbReference type="InterPro" id="IPR022463">
    <property type="entry name" value="1-PFruKinase"/>
</dbReference>
<dbReference type="GO" id="GO:0009024">
    <property type="term" value="F:tagatose-6-phosphate kinase activity"/>
    <property type="evidence" value="ECO:0007669"/>
    <property type="project" value="UniProtKB-EC"/>
</dbReference>
<evidence type="ECO:0000313" key="8">
    <source>
        <dbReference type="EMBL" id="EIT86807.1"/>
    </source>
</evidence>
<dbReference type="PATRIC" id="fig|1196324.3.peg.918"/>
<dbReference type="SUPFAM" id="SSF53613">
    <property type="entry name" value="Ribokinase-like"/>
    <property type="match status" value="1"/>
</dbReference>
<evidence type="ECO:0000259" key="7">
    <source>
        <dbReference type="Pfam" id="PF00294"/>
    </source>
</evidence>
<feature type="domain" description="Carbohydrate kinase PfkB" evidence="7">
    <location>
        <begin position="22"/>
        <end position="288"/>
    </location>
</feature>
<dbReference type="GO" id="GO:0005829">
    <property type="term" value="C:cytosol"/>
    <property type="evidence" value="ECO:0007669"/>
    <property type="project" value="TreeGrafter"/>
</dbReference>
<dbReference type="STRING" id="1196324.A374_04514"/>
<keyword evidence="5 6" id="KW-0067">ATP-binding</keyword>
<dbReference type="EC" id="2.7.1.144" evidence="6"/>
<dbReference type="InterPro" id="IPR029056">
    <property type="entry name" value="Ribokinase-like"/>
</dbReference>
<keyword evidence="2 6" id="KW-0808">Transferase</keyword>
<dbReference type="eggNOG" id="COG1105">
    <property type="taxonomic scope" value="Bacteria"/>
</dbReference>
<keyword evidence="3 6" id="KW-0547">Nucleotide-binding</keyword>
<organism evidence="8 9">
    <name type="scientific">Fictibacillus macauensis ZFHKF-1</name>
    <dbReference type="NCBI Taxonomy" id="1196324"/>
    <lineage>
        <taxon>Bacteria</taxon>
        <taxon>Bacillati</taxon>
        <taxon>Bacillota</taxon>
        <taxon>Bacilli</taxon>
        <taxon>Bacillales</taxon>
        <taxon>Fictibacillaceae</taxon>
        <taxon>Fictibacillus</taxon>
    </lineage>
</organism>
<evidence type="ECO:0000256" key="3">
    <source>
        <dbReference type="ARBA" id="ARBA00022741"/>
    </source>
</evidence>
<dbReference type="CDD" id="cd01164">
    <property type="entry name" value="FruK_PfkB_like"/>
    <property type="match status" value="1"/>
</dbReference>
<keyword evidence="6" id="KW-0423">Lactose metabolism</keyword>
<dbReference type="FunFam" id="3.40.1190.20:FF:000001">
    <property type="entry name" value="Phosphofructokinase"/>
    <property type="match status" value="1"/>
</dbReference>
<accession>I8ALL2</accession>
<keyword evidence="4 8" id="KW-0418">Kinase</keyword>
<comment type="pathway">
    <text evidence="6">Carbohydrate metabolism; D-tagatose 6-phosphate degradation; D-glyceraldehyde 3-phosphate and glycerone phosphate from D-tagatose 6-phosphate: step 1/2.</text>
</comment>
<dbReference type="OrthoDB" id="9801219at2"/>
<comment type="caution">
    <text evidence="8">The sequence shown here is derived from an EMBL/GenBank/DDBJ whole genome shotgun (WGS) entry which is preliminary data.</text>
</comment>
<comment type="similarity">
    <text evidence="6">Belongs to the carbohydrate kinase PfkB family. LacC subfamily.</text>
</comment>
<dbReference type="GO" id="GO:0005524">
    <property type="term" value="F:ATP binding"/>
    <property type="evidence" value="ECO:0007669"/>
    <property type="project" value="UniProtKB-KW"/>
</dbReference>